<name>A0A640SGC2_9ACTN</name>
<evidence type="ECO:0000313" key="1">
    <source>
        <dbReference type="EMBL" id="GFE10379.1"/>
    </source>
</evidence>
<dbReference type="Proteomes" id="UP000435837">
    <property type="component" value="Unassembled WGS sequence"/>
</dbReference>
<accession>A0A640SGC2</accession>
<dbReference type="OrthoDB" id="3512717at2"/>
<dbReference type="RefSeq" id="WP_159481253.1">
    <property type="nucleotide sequence ID" value="NZ_BAAATH010000048.1"/>
</dbReference>
<dbReference type="AlphaFoldDB" id="A0A640SGC2"/>
<organism evidence="1 2">
    <name type="scientific">Streptomyces caniferus</name>
    <dbReference type="NCBI Taxonomy" id="285557"/>
    <lineage>
        <taxon>Bacteria</taxon>
        <taxon>Bacillati</taxon>
        <taxon>Actinomycetota</taxon>
        <taxon>Actinomycetes</taxon>
        <taxon>Kitasatosporales</taxon>
        <taxon>Streptomycetaceae</taxon>
        <taxon>Streptomyces</taxon>
    </lineage>
</organism>
<reference evidence="1 2" key="1">
    <citation type="submission" date="2019-12" db="EMBL/GenBank/DDBJ databases">
        <title>Whole genome shotgun sequence of Streptomyces caniferus NBRC 15389.</title>
        <authorList>
            <person name="Ichikawa N."/>
            <person name="Kimura A."/>
            <person name="Kitahashi Y."/>
            <person name="Komaki H."/>
            <person name="Tamura T."/>
        </authorList>
    </citation>
    <scope>NUCLEOTIDE SEQUENCE [LARGE SCALE GENOMIC DNA]</scope>
    <source>
        <strain evidence="1 2">NBRC 15389</strain>
    </source>
</reference>
<evidence type="ECO:0000313" key="2">
    <source>
        <dbReference type="Proteomes" id="UP000435837"/>
    </source>
</evidence>
<gene>
    <name evidence="1" type="ORF">Scani_66470</name>
</gene>
<dbReference type="EMBL" id="BLIN01000005">
    <property type="protein sequence ID" value="GFE10379.1"/>
    <property type="molecule type" value="Genomic_DNA"/>
</dbReference>
<proteinExistence type="predicted"/>
<comment type="caution">
    <text evidence="1">The sequence shown here is derived from an EMBL/GenBank/DDBJ whole genome shotgun (WGS) entry which is preliminary data.</text>
</comment>
<sequence>MPHTHRSQPDYEALHPQAVALRRAGLSRRQIRDRLHVHNNDILNRLLEGVPAPDWTRRPHAKDDLRERARTLRKEGRTYDEIQVELGCSKSSISLWVRDLPKPPPRRTPAEQARIAREKRWEHELAARDAERRRTKSAATRDVGTLSDRELLLAGAALYWAEGGKDKPYARRENVLFVNSDPGVIQVFLAWLRLLEVEPGRVGYRVMIHTTADVAAAERYWADVVGVEVDRLQKTTLKKHNPRTTRKNVGEGYHGCLVIRVLQSAELYRRIEGWWYGIVLGAKRPD</sequence>
<protein>
    <submittedName>
        <fullName evidence="1">Uncharacterized protein</fullName>
    </submittedName>
</protein>